<feature type="transmembrane region" description="Helical" evidence="1">
    <location>
        <begin position="637"/>
        <end position="656"/>
    </location>
</feature>
<sequence length="674" mass="79137">MNNIAMIRLVFVLLCVSVTGFAVLWYALKKRLLFREYYSIYRTDNRKPGVDYWCLLYDFFIHLFLTRGFLRAITGKYEILYPGEDIRIEKKAIRLAVKIWGAGAFILIIFFSFNNSWYDILLAVFYLYVAGNGLILFEEQKENKKLLLQFDGFLSEVRQYYQMHGMIDEAVYEAMELCKNPIKLHAKCIYGILTEVEEDKKREEYNRHIPDRFLKTFLNLCLIIQKFGDPEVNGQSLFLTNIRYLRQEIHIEILKRDKLRHLFSGLTLVAVFPVMFLKHIEDWAVNSLPQLDNFYSGTPGILLTFFIFLLTFFSYQLLITMREERRAYQKDNTILQAFSKRKGISRLLDIILEKNYGRAKKKEEFLRLTGENLTVRQFTLKSLLYGISGFIICILLIFFIHGANKELKLKSGDLPYATSALSEEKAQALSEHIISYTRQFLKEKATLDKIEKTIEKEGRIREKYLQKIAAEDIYTRVMRIKAEYFKWYELIAAFMVSLGFYYIPSAILMLLKKVRQREMEDEVFSFQSVILILMHMKRADIPIILEWIEEFSHIFRDSLRVCNTELPKGEWEALESLKEKEPFKPFAKLIEELQNSDQIGLKRAFDDVEQERANYLEKRSLDNEISIQEKAILGKNIAFIPFALTVGLYIILPFVLEGLGMYKVYIDQINGAGG</sequence>
<reference evidence="2 3" key="1">
    <citation type="submission" date="2016-11" db="EMBL/GenBank/DDBJ databases">
        <authorList>
            <person name="Jaros S."/>
            <person name="Januszkiewicz K."/>
            <person name="Wedrychowicz H."/>
        </authorList>
    </citation>
    <scope>NUCLEOTIDE SEQUENCE [LARGE SCALE GENOMIC DNA]</scope>
    <source>
        <strain evidence="2 3">DSM 15929</strain>
    </source>
</reference>
<dbReference type="RefSeq" id="WP_073273293.1">
    <property type="nucleotide sequence ID" value="NZ_FRAC01000007.1"/>
</dbReference>
<keyword evidence="1" id="KW-1133">Transmembrane helix</keyword>
<dbReference type="STRING" id="1121322.SAMN02745136_00868"/>
<feature type="transmembrane region" description="Helical" evidence="1">
    <location>
        <begin position="262"/>
        <end position="280"/>
    </location>
</feature>
<evidence type="ECO:0000313" key="2">
    <source>
        <dbReference type="EMBL" id="SHJ79086.1"/>
    </source>
</evidence>
<feature type="transmembrane region" description="Helical" evidence="1">
    <location>
        <begin position="300"/>
        <end position="320"/>
    </location>
</feature>
<dbReference type="EMBL" id="FRAC01000007">
    <property type="protein sequence ID" value="SHJ79086.1"/>
    <property type="molecule type" value="Genomic_DNA"/>
</dbReference>
<feature type="transmembrane region" description="Helical" evidence="1">
    <location>
        <begin position="120"/>
        <end position="137"/>
    </location>
</feature>
<feature type="transmembrane region" description="Helical" evidence="1">
    <location>
        <begin position="487"/>
        <end position="511"/>
    </location>
</feature>
<feature type="transmembrane region" description="Helical" evidence="1">
    <location>
        <begin position="6"/>
        <end position="28"/>
    </location>
</feature>
<feature type="transmembrane region" description="Helical" evidence="1">
    <location>
        <begin position="383"/>
        <end position="403"/>
    </location>
</feature>
<evidence type="ECO:0000313" key="3">
    <source>
        <dbReference type="Proteomes" id="UP000184386"/>
    </source>
</evidence>
<dbReference type="Proteomes" id="UP000184386">
    <property type="component" value="Unassembled WGS sequence"/>
</dbReference>
<protein>
    <submittedName>
        <fullName evidence="2">Uncharacterized protein</fullName>
    </submittedName>
</protein>
<proteinExistence type="predicted"/>
<feature type="transmembrane region" description="Helical" evidence="1">
    <location>
        <begin position="95"/>
        <end position="114"/>
    </location>
</feature>
<dbReference type="AlphaFoldDB" id="A0A1M6M6J8"/>
<accession>A0A1M6M6J8</accession>
<gene>
    <name evidence="2" type="ORF">SAMN02745136_00868</name>
</gene>
<organism evidence="2 3">
    <name type="scientific">Anaerocolumna jejuensis DSM 15929</name>
    <dbReference type="NCBI Taxonomy" id="1121322"/>
    <lineage>
        <taxon>Bacteria</taxon>
        <taxon>Bacillati</taxon>
        <taxon>Bacillota</taxon>
        <taxon>Clostridia</taxon>
        <taxon>Lachnospirales</taxon>
        <taxon>Lachnospiraceae</taxon>
        <taxon>Anaerocolumna</taxon>
    </lineage>
</organism>
<evidence type="ECO:0000256" key="1">
    <source>
        <dbReference type="SAM" id="Phobius"/>
    </source>
</evidence>
<name>A0A1M6M6J8_9FIRM</name>
<keyword evidence="1" id="KW-0472">Membrane</keyword>
<keyword evidence="1" id="KW-0812">Transmembrane</keyword>
<dbReference type="OrthoDB" id="2662505at2"/>
<keyword evidence="3" id="KW-1185">Reference proteome</keyword>